<gene>
    <name evidence="1" type="ORF">NUH88_13165</name>
</gene>
<organism evidence="1 2">
    <name type="scientific">Nisaea acidiphila</name>
    <dbReference type="NCBI Taxonomy" id="1862145"/>
    <lineage>
        <taxon>Bacteria</taxon>
        <taxon>Pseudomonadati</taxon>
        <taxon>Pseudomonadota</taxon>
        <taxon>Alphaproteobacteria</taxon>
        <taxon>Rhodospirillales</taxon>
        <taxon>Thalassobaculaceae</taxon>
        <taxon>Nisaea</taxon>
    </lineage>
</organism>
<evidence type="ECO:0000313" key="2">
    <source>
        <dbReference type="Proteomes" id="UP001060336"/>
    </source>
</evidence>
<reference evidence="1" key="1">
    <citation type="submission" date="2022-08" db="EMBL/GenBank/DDBJ databases">
        <title>Nisaea acidiphila sp. nov., isolated from a marine algal debris and emended description of the genus Nisaea Urios et al. 2008.</title>
        <authorList>
            <person name="Kwon K."/>
        </authorList>
    </citation>
    <scope>NUCLEOTIDE SEQUENCE</scope>
    <source>
        <strain evidence="1">MEBiC11861</strain>
    </source>
</reference>
<proteinExistence type="predicted"/>
<evidence type="ECO:0000313" key="1">
    <source>
        <dbReference type="EMBL" id="UUX48362.1"/>
    </source>
</evidence>
<dbReference type="Pfam" id="PF13759">
    <property type="entry name" value="2OG-FeII_Oxy_5"/>
    <property type="match status" value="1"/>
</dbReference>
<dbReference type="KEGG" id="naci:NUH88_13165"/>
<dbReference type="AlphaFoldDB" id="A0A9J7AN35"/>
<dbReference type="InterPro" id="IPR012668">
    <property type="entry name" value="CHP02466"/>
</dbReference>
<keyword evidence="2" id="KW-1185">Reference proteome</keyword>
<dbReference type="EMBL" id="CP102480">
    <property type="protein sequence ID" value="UUX48362.1"/>
    <property type="molecule type" value="Genomic_DNA"/>
</dbReference>
<dbReference type="RefSeq" id="WP_257766870.1">
    <property type="nucleotide sequence ID" value="NZ_CP102480.1"/>
</dbReference>
<dbReference type="Proteomes" id="UP001060336">
    <property type="component" value="Chromosome"/>
</dbReference>
<dbReference type="Gene3D" id="2.60.120.620">
    <property type="entry name" value="q2cbj1_9rhob like domain"/>
    <property type="match status" value="1"/>
</dbReference>
<name>A0A9J7AN35_9PROT</name>
<accession>A0A9J7AN35</accession>
<protein>
    <submittedName>
        <fullName evidence="1">2OG-Fe(II) oxygenase family protein</fullName>
    </submittedName>
</protein>
<sequence length="211" mass="22861">MELKFDSRRDILEVFPTRLFMFAIEGAAPLNDALKAAALGREAAGEANAGGAVGGWRSTDNLFDWPDKGIDTIRQTALGAAQTVIPQIVGGESSFETELTGYVTVLRYGGYEKRHLSPGHHLTMVYTVEAGDAPNADAPESGTIEIDDPRAQAELASLPIDTVGRSVMVTPQNGQLMVFPSWLHFHTNPYFGDGERVSLTINAEISDLKRK</sequence>